<dbReference type="Pfam" id="PF01171">
    <property type="entry name" value="ATP_bind_3"/>
    <property type="match status" value="1"/>
</dbReference>
<keyword evidence="2 7" id="KW-0436">Ligase</keyword>
<evidence type="ECO:0000259" key="9">
    <source>
        <dbReference type="Pfam" id="PF09179"/>
    </source>
</evidence>
<comment type="domain">
    <text evidence="7">The N-terminal region contains the highly conserved SGGXDS motif, predicted to be a P-loop motif involved in ATP binding.</text>
</comment>
<evidence type="ECO:0000256" key="2">
    <source>
        <dbReference type="ARBA" id="ARBA00022598"/>
    </source>
</evidence>
<keyword evidence="5 7" id="KW-0067">ATP-binding</keyword>
<evidence type="ECO:0000256" key="1">
    <source>
        <dbReference type="ARBA" id="ARBA00022490"/>
    </source>
</evidence>
<name>A0A853FRN4_9BURK</name>
<dbReference type="InterPro" id="IPR014729">
    <property type="entry name" value="Rossmann-like_a/b/a_fold"/>
</dbReference>
<reference evidence="10 11" key="1">
    <citation type="submission" date="2020-07" db="EMBL/GenBank/DDBJ databases">
        <title>Taxonomic revisions and descriptions of new bacterial species based on genomic comparisons in the high-G+C-content subgroup of the family Alcaligenaceae.</title>
        <authorList>
            <person name="Szabo A."/>
            <person name="Felfoldi T."/>
        </authorList>
    </citation>
    <scope>NUCLEOTIDE SEQUENCE [LARGE SCALE GENOMIC DNA]</scope>
    <source>
        <strain evidence="10 11">LMG 24012</strain>
    </source>
</reference>
<keyword evidence="3 7" id="KW-0819">tRNA processing</keyword>
<dbReference type="InterPro" id="IPR015262">
    <property type="entry name" value="tRNA_Ile_lys_synt_subst-bd"/>
</dbReference>
<dbReference type="GO" id="GO:0005737">
    <property type="term" value="C:cytoplasm"/>
    <property type="evidence" value="ECO:0007669"/>
    <property type="project" value="UniProtKB-SubCell"/>
</dbReference>
<proteinExistence type="inferred from homology"/>
<dbReference type="PANTHER" id="PTHR43033:SF1">
    <property type="entry name" value="TRNA(ILE)-LYSIDINE SYNTHASE-RELATED"/>
    <property type="match status" value="1"/>
</dbReference>
<dbReference type="InterPro" id="IPR012094">
    <property type="entry name" value="tRNA_Ile_lys_synt"/>
</dbReference>
<dbReference type="NCBIfam" id="TIGR02432">
    <property type="entry name" value="lysidine_TilS_N"/>
    <property type="match status" value="1"/>
</dbReference>
<protein>
    <recommendedName>
        <fullName evidence="7">tRNA(Ile)-lysidine synthase</fullName>
        <ecNumber evidence="7">6.3.4.19</ecNumber>
    </recommendedName>
    <alternativeName>
        <fullName evidence="7">tRNA(Ile)-2-lysyl-cytidine synthase</fullName>
    </alternativeName>
    <alternativeName>
        <fullName evidence="7">tRNA(Ile)-lysidine synthetase</fullName>
    </alternativeName>
</protein>
<feature type="binding site" evidence="7">
    <location>
        <begin position="38"/>
        <end position="43"/>
    </location>
    <ligand>
        <name>ATP</name>
        <dbReference type="ChEBI" id="CHEBI:30616"/>
    </ligand>
</feature>
<dbReference type="SUPFAM" id="SSF52402">
    <property type="entry name" value="Adenine nucleotide alpha hydrolases-like"/>
    <property type="match status" value="1"/>
</dbReference>
<dbReference type="RefSeq" id="WP_180153808.1">
    <property type="nucleotide sequence ID" value="NZ_JACCEM010000002.1"/>
</dbReference>
<organism evidence="10 11">
    <name type="scientific">Parapusillimonas granuli</name>
    <dbReference type="NCBI Taxonomy" id="380911"/>
    <lineage>
        <taxon>Bacteria</taxon>
        <taxon>Pseudomonadati</taxon>
        <taxon>Pseudomonadota</taxon>
        <taxon>Betaproteobacteria</taxon>
        <taxon>Burkholderiales</taxon>
        <taxon>Alcaligenaceae</taxon>
        <taxon>Parapusillimonas</taxon>
    </lineage>
</organism>
<comment type="function">
    <text evidence="7">Ligates lysine onto the cytidine present at position 34 of the AUA codon-specific tRNA(Ile) that contains the anticodon CAU, in an ATP-dependent manner. Cytidine is converted to lysidine, thus changing the amino acid specificity of the tRNA from methionine to isoleucine.</text>
</comment>
<dbReference type="InterPro" id="IPR012795">
    <property type="entry name" value="tRNA_Ile_lys_synt_N"/>
</dbReference>
<feature type="domain" description="tRNA(Ile)-lysidine synthase substrate-binding" evidence="9">
    <location>
        <begin position="268"/>
        <end position="336"/>
    </location>
</feature>
<dbReference type="SUPFAM" id="SSF82829">
    <property type="entry name" value="MesJ substrate recognition domain-like"/>
    <property type="match status" value="1"/>
</dbReference>
<dbReference type="Gene3D" id="3.40.50.620">
    <property type="entry name" value="HUPs"/>
    <property type="match status" value="1"/>
</dbReference>
<dbReference type="InterPro" id="IPR011063">
    <property type="entry name" value="TilS/TtcA_N"/>
</dbReference>
<comment type="subcellular location">
    <subcellularLocation>
        <location evidence="7">Cytoplasm</location>
    </subcellularLocation>
</comment>
<comment type="catalytic activity">
    <reaction evidence="6 7">
        <text>cytidine(34) in tRNA(Ile2) + L-lysine + ATP = lysidine(34) in tRNA(Ile2) + AMP + diphosphate + H(+)</text>
        <dbReference type="Rhea" id="RHEA:43744"/>
        <dbReference type="Rhea" id="RHEA-COMP:10625"/>
        <dbReference type="Rhea" id="RHEA-COMP:10670"/>
        <dbReference type="ChEBI" id="CHEBI:15378"/>
        <dbReference type="ChEBI" id="CHEBI:30616"/>
        <dbReference type="ChEBI" id="CHEBI:32551"/>
        <dbReference type="ChEBI" id="CHEBI:33019"/>
        <dbReference type="ChEBI" id="CHEBI:82748"/>
        <dbReference type="ChEBI" id="CHEBI:83665"/>
        <dbReference type="ChEBI" id="CHEBI:456215"/>
        <dbReference type="EC" id="6.3.4.19"/>
    </reaction>
</comment>
<dbReference type="HAMAP" id="MF_01161">
    <property type="entry name" value="tRNA_Ile_lys_synt"/>
    <property type="match status" value="1"/>
</dbReference>
<dbReference type="Proteomes" id="UP000559809">
    <property type="component" value="Unassembled WGS sequence"/>
</dbReference>
<gene>
    <name evidence="7 10" type="primary">tilS</name>
    <name evidence="10" type="ORF">H0A72_04240</name>
</gene>
<evidence type="ECO:0000256" key="5">
    <source>
        <dbReference type="ARBA" id="ARBA00022840"/>
    </source>
</evidence>
<dbReference type="GO" id="GO:0006400">
    <property type="term" value="P:tRNA modification"/>
    <property type="evidence" value="ECO:0007669"/>
    <property type="project" value="UniProtKB-UniRule"/>
</dbReference>
<accession>A0A853FRN4</accession>
<keyword evidence="4 7" id="KW-0547">Nucleotide-binding</keyword>
<evidence type="ECO:0000256" key="6">
    <source>
        <dbReference type="ARBA" id="ARBA00048539"/>
    </source>
</evidence>
<dbReference type="PANTHER" id="PTHR43033">
    <property type="entry name" value="TRNA(ILE)-LYSIDINE SYNTHASE-RELATED"/>
    <property type="match status" value="1"/>
</dbReference>
<keyword evidence="11" id="KW-1185">Reference proteome</keyword>
<feature type="domain" description="tRNA(Ile)-lysidine/2-thiocytidine synthase N-terminal" evidence="8">
    <location>
        <begin position="33"/>
        <end position="216"/>
    </location>
</feature>
<dbReference type="Pfam" id="PF09179">
    <property type="entry name" value="TilS"/>
    <property type="match status" value="1"/>
</dbReference>
<dbReference type="GO" id="GO:0032267">
    <property type="term" value="F:tRNA(Ile)-lysidine synthase activity"/>
    <property type="evidence" value="ECO:0007669"/>
    <property type="project" value="UniProtKB-EC"/>
</dbReference>
<evidence type="ECO:0000256" key="3">
    <source>
        <dbReference type="ARBA" id="ARBA00022694"/>
    </source>
</evidence>
<dbReference type="GO" id="GO:0005524">
    <property type="term" value="F:ATP binding"/>
    <property type="evidence" value="ECO:0007669"/>
    <property type="project" value="UniProtKB-UniRule"/>
</dbReference>
<keyword evidence="1 7" id="KW-0963">Cytoplasm</keyword>
<dbReference type="EC" id="6.3.4.19" evidence="7"/>
<comment type="caution">
    <text evidence="10">The sequence shown here is derived from an EMBL/GenBank/DDBJ whole genome shotgun (WGS) entry which is preliminary data.</text>
</comment>
<evidence type="ECO:0000256" key="7">
    <source>
        <dbReference type="HAMAP-Rule" id="MF_01161"/>
    </source>
</evidence>
<dbReference type="AlphaFoldDB" id="A0A853FRN4"/>
<sequence>MLAQAFWTDFGSPVLSRAIGLALSGLPDPPRRIAVGLSGGADSAMLAVHAALHARRHRLELHFFHVHHGLQAPADDWQARVHDLALMLRVPCHGYRAQVALGRGDGMESAARDARYRAFVELARLAGLRHILLAHHGDDQAETVLLRLLRGAGPAGMAAMAAANERDGLCYVRPWLQQDRAAILEQAALFTQASGWAPVVDPTNADDQYTRAALRERLVPELNARWPGWKGNLLRHARQSAEARQILSDVAAQDFAGLEPSADRLSFSLSAWRALSPPRQALVLRHWLALLGKRMPTDARLQELMRQLRGLHALGHDRRMRLRHGDAWICCLRGRVCLEPAGAPAPPAAGALAPPGGFCEKR</sequence>
<evidence type="ECO:0000313" key="10">
    <source>
        <dbReference type="EMBL" id="NYT48514.1"/>
    </source>
</evidence>
<dbReference type="CDD" id="cd01992">
    <property type="entry name" value="TilS_N"/>
    <property type="match status" value="1"/>
</dbReference>
<dbReference type="EMBL" id="JACCEM010000002">
    <property type="protein sequence ID" value="NYT48514.1"/>
    <property type="molecule type" value="Genomic_DNA"/>
</dbReference>
<evidence type="ECO:0000313" key="11">
    <source>
        <dbReference type="Proteomes" id="UP000559809"/>
    </source>
</evidence>
<evidence type="ECO:0000259" key="8">
    <source>
        <dbReference type="Pfam" id="PF01171"/>
    </source>
</evidence>
<comment type="similarity">
    <text evidence="7">Belongs to the tRNA(Ile)-lysidine synthase family.</text>
</comment>
<evidence type="ECO:0000256" key="4">
    <source>
        <dbReference type="ARBA" id="ARBA00022741"/>
    </source>
</evidence>
<dbReference type="Gene3D" id="1.20.59.20">
    <property type="match status" value="1"/>
</dbReference>